<keyword evidence="5" id="KW-0998">Cell outer membrane</keyword>
<comment type="subcellular location">
    <subcellularLocation>
        <location evidence="1">Cell outer membrane</location>
    </subcellularLocation>
</comment>
<organism evidence="7 8">
    <name type="scientific">Bacteroides faecium</name>
    <dbReference type="NCBI Taxonomy" id="2715212"/>
    <lineage>
        <taxon>Bacteria</taxon>
        <taxon>Pseudomonadati</taxon>
        <taxon>Bacteroidota</taxon>
        <taxon>Bacteroidia</taxon>
        <taxon>Bacteroidales</taxon>
        <taxon>Bacteroidaceae</taxon>
        <taxon>Bacteroides</taxon>
    </lineage>
</organism>
<evidence type="ECO:0000313" key="7">
    <source>
        <dbReference type="EMBL" id="QIU93512.1"/>
    </source>
</evidence>
<dbReference type="PROSITE" id="PS51257">
    <property type="entry name" value="PROKAR_LIPOPROTEIN"/>
    <property type="match status" value="1"/>
</dbReference>
<dbReference type="RefSeq" id="WP_167960728.1">
    <property type="nucleotide sequence ID" value="NZ_CP050831.1"/>
</dbReference>
<evidence type="ECO:0000256" key="5">
    <source>
        <dbReference type="ARBA" id="ARBA00023237"/>
    </source>
</evidence>
<evidence type="ECO:0000313" key="8">
    <source>
        <dbReference type="Proteomes" id="UP000501780"/>
    </source>
</evidence>
<comment type="similarity">
    <text evidence="2">Belongs to the SusD family.</text>
</comment>
<dbReference type="GO" id="GO:0009279">
    <property type="term" value="C:cell outer membrane"/>
    <property type="evidence" value="ECO:0007669"/>
    <property type="project" value="UniProtKB-SubCell"/>
</dbReference>
<evidence type="ECO:0000256" key="1">
    <source>
        <dbReference type="ARBA" id="ARBA00004442"/>
    </source>
</evidence>
<proteinExistence type="inferred from homology"/>
<name>A0A6H0KJD0_9BACE</name>
<evidence type="ECO:0000256" key="3">
    <source>
        <dbReference type="ARBA" id="ARBA00022729"/>
    </source>
</evidence>
<accession>A0A6H0KJD0</accession>
<protein>
    <submittedName>
        <fullName evidence="7">RagB/SusD family nutrient uptake outer membrane protein</fullName>
    </submittedName>
</protein>
<gene>
    <name evidence="7" type="ORF">BacF7301_04810</name>
</gene>
<evidence type="ECO:0000256" key="4">
    <source>
        <dbReference type="ARBA" id="ARBA00023136"/>
    </source>
</evidence>
<keyword evidence="3" id="KW-0732">Signal</keyword>
<keyword evidence="4" id="KW-0472">Membrane</keyword>
<evidence type="ECO:0000259" key="6">
    <source>
        <dbReference type="Pfam" id="PF07980"/>
    </source>
</evidence>
<dbReference type="EMBL" id="CP050831">
    <property type="protein sequence ID" value="QIU93512.1"/>
    <property type="molecule type" value="Genomic_DNA"/>
</dbReference>
<dbReference type="InterPro" id="IPR012944">
    <property type="entry name" value="SusD_RagB_dom"/>
</dbReference>
<evidence type="ECO:0000256" key="2">
    <source>
        <dbReference type="ARBA" id="ARBA00006275"/>
    </source>
</evidence>
<feature type="domain" description="RagB/SusD" evidence="6">
    <location>
        <begin position="313"/>
        <end position="644"/>
    </location>
</feature>
<dbReference type="AlphaFoldDB" id="A0A6H0KJD0"/>
<reference evidence="7 8" key="1">
    <citation type="submission" date="2020-03" db="EMBL/GenBank/DDBJ databases">
        <title>Genomic analysis of Bacteroides faecium CBA7301.</title>
        <authorList>
            <person name="Kim J."/>
            <person name="Roh S.W."/>
        </authorList>
    </citation>
    <scope>NUCLEOTIDE SEQUENCE [LARGE SCALE GENOMIC DNA]</scope>
    <source>
        <strain evidence="7 8">CBA7301</strain>
    </source>
</reference>
<sequence length="645" mass="74374">MRLSITKYILLLCGIIPLLTSCEDFLDKQETEDITFGQLWEKRAYTRGYFLNAMSFLPNDLTSYVSTPQSTATDELINASNAGAESMNTGAWNASNVPGANFNLYNGIRECNIFMQNVYSCTDPTVTQEEKDEWYWYTRWARAYYYFLMMRNYGPVFLLGDEILPYDATTESLYRPRNTWEQCVEYVTDEMGKCGTYFKEHGKTTWTVDAEYGLPTEGAALAVISRLRLYSARDLYNGNTLYNTVKNPVTPDFPELSEQYLFPQDYNNDKWKEAVLAAKAVIDLGVYELHRDAATPDDPYANYLGITQTDWNKELIWSTGYASREIVARRTTPTGVKTKKGGNGAAYGALGPSQQQVDAYAMDNGIYPITGYEADGTPEIDRNSGYTESGTTNFENPFLKYLSRGDTYQNKYYKRTTRNMFVNREPRFYIAVYWSDSYWRCGPGKDDYVLCNLAKDGNSNTSHDHSRGGYLLNRFCDHTASFVNNQPGNMVFPTFRLGEIYLNFIEAALEWEKRTGDNQFHAKAMEYWADLRDRSGMSPITDVYPGATIGQLIEYCRQERRIELAFENHRFFDTRTWMIATTTDNGPIYGMNVEAQAVNADDTPDAFWRRTVVQNRVFRANHFLYPFSQRELDRNKLLTQNYKWR</sequence>
<dbReference type="Gene3D" id="1.25.40.390">
    <property type="match status" value="1"/>
</dbReference>
<dbReference type="Proteomes" id="UP000501780">
    <property type="component" value="Chromosome"/>
</dbReference>
<dbReference type="KEGG" id="bfc:BacF7301_04810"/>
<dbReference type="Pfam" id="PF07980">
    <property type="entry name" value="SusD_RagB"/>
    <property type="match status" value="1"/>
</dbReference>
<keyword evidence="8" id="KW-1185">Reference proteome</keyword>
<dbReference type="InterPro" id="IPR011990">
    <property type="entry name" value="TPR-like_helical_dom_sf"/>
</dbReference>
<dbReference type="SUPFAM" id="SSF48452">
    <property type="entry name" value="TPR-like"/>
    <property type="match status" value="1"/>
</dbReference>